<sequence length="60" mass="6496">MIEGEPVDLVETVAQRVADVVLQRPDAAPVVAVDVAVHKPAAPVPTPFTDVVVRVRRWRG</sequence>
<feature type="domain" description="Dihydroneopterin aldolase/epimerase" evidence="1">
    <location>
        <begin position="2"/>
        <end position="55"/>
    </location>
</feature>
<dbReference type="Gene3D" id="3.30.1130.10">
    <property type="match status" value="1"/>
</dbReference>
<dbReference type="Proteomes" id="UP001157017">
    <property type="component" value="Unassembled WGS sequence"/>
</dbReference>
<proteinExistence type="predicted"/>
<dbReference type="Pfam" id="PF02152">
    <property type="entry name" value="FolB"/>
    <property type="match status" value="1"/>
</dbReference>
<evidence type="ECO:0000313" key="2">
    <source>
        <dbReference type="EMBL" id="GMA87711.1"/>
    </source>
</evidence>
<gene>
    <name evidence="2" type="ORF">GCM10025868_29610</name>
</gene>
<name>A0ABQ6JLR1_9ACTN</name>
<dbReference type="EMBL" id="BSUZ01000001">
    <property type="protein sequence ID" value="GMA87711.1"/>
    <property type="molecule type" value="Genomic_DNA"/>
</dbReference>
<protein>
    <recommendedName>
        <fullName evidence="1">Dihydroneopterin aldolase/epimerase domain-containing protein</fullName>
    </recommendedName>
</protein>
<dbReference type="InterPro" id="IPR006157">
    <property type="entry name" value="FolB_dom"/>
</dbReference>
<comment type="caution">
    <text evidence="2">The sequence shown here is derived from an EMBL/GenBank/DDBJ whole genome shotgun (WGS) entry which is preliminary data.</text>
</comment>
<evidence type="ECO:0000259" key="1">
    <source>
        <dbReference type="Pfam" id="PF02152"/>
    </source>
</evidence>
<dbReference type="SUPFAM" id="SSF55620">
    <property type="entry name" value="Tetrahydrobiopterin biosynthesis enzymes-like"/>
    <property type="match status" value="1"/>
</dbReference>
<keyword evidence="3" id="KW-1185">Reference proteome</keyword>
<organism evidence="2 3">
    <name type="scientific">Angustibacter aerolatus</name>
    <dbReference type="NCBI Taxonomy" id="1162965"/>
    <lineage>
        <taxon>Bacteria</taxon>
        <taxon>Bacillati</taxon>
        <taxon>Actinomycetota</taxon>
        <taxon>Actinomycetes</taxon>
        <taxon>Kineosporiales</taxon>
        <taxon>Kineosporiaceae</taxon>
    </lineage>
</organism>
<accession>A0ABQ6JLR1</accession>
<reference evidence="3" key="1">
    <citation type="journal article" date="2019" name="Int. J. Syst. Evol. Microbiol.">
        <title>The Global Catalogue of Microorganisms (GCM) 10K type strain sequencing project: providing services to taxonomists for standard genome sequencing and annotation.</title>
        <authorList>
            <consortium name="The Broad Institute Genomics Platform"/>
            <consortium name="The Broad Institute Genome Sequencing Center for Infectious Disease"/>
            <person name="Wu L."/>
            <person name="Ma J."/>
        </authorList>
    </citation>
    <scope>NUCLEOTIDE SEQUENCE [LARGE SCALE GENOMIC DNA]</scope>
    <source>
        <strain evidence="3">NBRC 108730</strain>
    </source>
</reference>
<evidence type="ECO:0000313" key="3">
    <source>
        <dbReference type="Proteomes" id="UP001157017"/>
    </source>
</evidence>
<dbReference type="InterPro" id="IPR043133">
    <property type="entry name" value="GTP-CH-I_C/QueF"/>
</dbReference>